<dbReference type="InterPro" id="IPR012340">
    <property type="entry name" value="NA-bd_OB-fold"/>
</dbReference>
<dbReference type="EMBL" id="MN739416">
    <property type="protein sequence ID" value="QHT03720.1"/>
    <property type="molecule type" value="Genomic_DNA"/>
</dbReference>
<name>A0A6C0CIM3_9ZZZZ</name>
<evidence type="ECO:0008006" key="3">
    <source>
        <dbReference type="Google" id="ProtNLM"/>
    </source>
</evidence>
<feature type="compositionally biased region" description="Acidic residues" evidence="1">
    <location>
        <begin position="148"/>
        <end position="165"/>
    </location>
</feature>
<reference evidence="2" key="1">
    <citation type="journal article" date="2020" name="Nature">
        <title>Giant virus diversity and host interactions through global metagenomics.</title>
        <authorList>
            <person name="Schulz F."/>
            <person name="Roux S."/>
            <person name="Paez-Espino D."/>
            <person name="Jungbluth S."/>
            <person name="Walsh D.A."/>
            <person name="Denef V.J."/>
            <person name="McMahon K.D."/>
            <person name="Konstantinidis K.T."/>
            <person name="Eloe-Fadrosh E.A."/>
            <person name="Kyrpides N.C."/>
            <person name="Woyke T."/>
        </authorList>
    </citation>
    <scope>NUCLEOTIDE SEQUENCE</scope>
    <source>
        <strain evidence="2">GVMAG-M-3300021120-1</strain>
    </source>
</reference>
<protein>
    <recommendedName>
        <fullName evidence="3">S1-like domain-containing protein</fullName>
    </recommendedName>
</protein>
<evidence type="ECO:0000313" key="2">
    <source>
        <dbReference type="EMBL" id="QHT03720.1"/>
    </source>
</evidence>
<dbReference type="Gene3D" id="2.40.50.140">
    <property type="entry name" value="Nucleic acid-binding proteins"/>
    <property type="match status" value="1"/>
</dbReference>
<organism evidence="2">
    <name type="scientific">viral metagenome</name>
    <dbReference type="NCBI Taxonomy" id="1070528"/>
    <lineage>
        <taxon>unclassified sequences</taxon>
        <taxon>metagenomes</taxon>
        <taxon>organismal metagenomes</taxon>
    </lineage>
</organism>
<evidence type="ECO:0000256" key="1">
    <source>
        <dbReference type="SAM" id="MobiDB-lite"/>
    </source>
</evidence>
<proteinExistence type="predicted"/>
<feature type="region of interest" description="Disordered" evidence="1">
    <location>
        <begin position="140"/>
        <end position="165"/>
    </location>
</feature>
<accession>A0A6C0CIM3</accession>
<dbReference type="AlphaFoldDB" id="A0A6C0CIM3"/>
<sequence length="165" mass="18189">MPRGGGVSSAKSKSDRMVSDFILDISHNRVPEDVYVARITKNLGQARIEVVYSKDDKVYVKQAKIPGKFKGRGKKDVLASPGSYVLISETGVTGSLALEMVALISREELARIQEHIELHSNLLATETDANTLMTKKLTSGTESGFEFANEEEEEEEEEELNVDSI</sequence>